<dbReference type="SMART" id="SM00380">
    <property type="entry name" value="AP2"/>
    <property type="match status" value="2"/>
</dbReference>
<dbReference type="InterPro" id="IPR016177">
    <property type="entry name" value="DNA-bd_dom_sf"/>
</dbReference>
<dbReference type="PRINTS" id="PR00367">
    <property type="entry name" value="ETHRSPELEMNT"/>
</dbReference>
<evidence type="ECO:0000256" key="9">
    <source>
        <dbReference type="SAM" id="MobiDB-lite"/>
    </source>
</evidence>
<keyword evidence="5" id="KW-0010">Activator</keyword>
<evidence type="ECO:0000256" key="2">
    <source>
        <dbReference type="ARBA" id="ARBA00022737"/>
    </source>
</evidence>
<dbReference type="Gene3D" id="3.30.730.10">
    <property type="entry name" value="AP2/ERF domain"/>
    <property type="match status" value="2"/>
</dbReference>
<evidence type="ECO:0000256" key="1">
    <source>
        <dbReference type="ARBA" id="ARBA00004123"/>
    </source>
</evidence>
<comment type="subcellular location">
    <subcellularLocation>
        <location evidence="1">Nucleus</location>
    </subcellularLocation>
</comment>
<keyword evidence="3" id="KW-0805">Transcription regulation</keyword>
<dbReference type="Pfam" id="PF00847">
    <property type="entry name" value="AP2"/>
    <property type="match status" value="2"/>
</dbReference>
<dbReference type="InterPro" id="IPR036955">
    <property type="entry name" value="AP2/ERF_dom_sf"/>
</dbReference>
<feature type="domain" description="AP2/ERF" evidence="10">
    <location>
        <begin position="145"/>
        <end position="201"/>
    </location>
</feature>
<evidence type="ECO:0000313" key="12">
    <source>
        <dbReference type="Proteomes" id="UP000585474"/>
    </source>
</evidence>
<feature type="region of interest" description="Disordered" evidence="9">
    <location>
        <begin position="20"/>
        <end position="52"/>
    </location>
</feature>
<evidence type="ECO:0000259" key="10">
    <source>
        <dbReference type="PROSITE" id="PS51032"/>
    </source>
</evidence>
<sequence length="472" mass="52077">MLDLNLSFARNEDSVTIAEKFPVGSGGPMDESGTSNSSIVNAEDDDSCSTRTSSGENFALNFDILKVGGEFNNPTSDGNGMTQSEFVTQQLFPVTESSSAASLFRPNGVDLSFDQHCPSGVQEVRVVQQQQGKKSRRGPRSRSSQYRGVTFYRRTGRWESHIWDCGKQVYLGGFDTAHAAARAYDRAAIKFRGVDADINFNLRDYEEDLKQTKNLTKEEFVHILRRHSTGFSRGSSKYRGVTLHKCGRWEARMGQFLGKKYIYLGLFDSEVEAARAYDKAAIKCNGREAVTNFEPSAYEGEMISEVNDGGRDHNLDLNLGISIPSSVDGPKDNESSGSLQFHPYDVHDARRSNMENPATNIAGNQSLKGLAMTSDHPPLWTGVYPNFPNYEERARTQGNEWGSSQGSPNWLWKMHTAASSGFSSAATTAFSASLHPSKFPNSTALNLGFSPSPTASTNSQYHYQMRPLQPPS</sequence>
<evidence type="ECO:0000313" key="11">
    <source>
        <dbReference type="EMBL" id="GFY99223.1"/>
    </source>
</evidence>
<comment type="similarity">
    <text evidence="8">Belongs to the AP2/ERF transcription factor family. AP2 subfamily.</text>
</comment>
<evidence type="ECO:0000256" key="6">
    <source>
        <dbReference type="ARBA" id="ARBA00023163"/>
    </source>
</evidence>
<proteinExistence type="inferred from homology"/>
<gene>
    <name evidence="11" type="ORF">Acr_13g0006240</name>
</gene>
<evidence type="ECO:0000256" key="7">
    <source>
        <dbReference type="ARBA" id="ARBA00023242"/>
    </source>
</evidence>
<dbReference type="FunFam" id="3.30.730.10:FF:000004">
    <property type="entry name" value="AP2-like ethylene-responsive transcription factor"/>
    <property type="match status" value="1"/>
</dbReference>
<dbReference type="AlphaFoldDB" id="A0A7J0FKX8"/>
<dbReference type="GO" id="GO:0005634">
    <property type="term" value="C:nucleus"/>
    <property type="evidence" value="ECO:0007669"/>
    <property type="project" value="UniProtKB-SubCell"/>
</dbReference>
<dbReference type="GO" id="GO:0003700">
    <property type="term" value="F:DNA-binding transcription factor activity"/>
    <property type="evidence" value="ECO:0007669"/>
    <property type="project" value="InterPro"/>
</dbReference>
<keyword evidence="12" id="KW-1185">Reference proteome</keyword>
<keyword evidence="2" id="KW-0677">Repeat</keyword>
<reference evidence="11 12" key="1">
    <citation type="submission" date="2019-07" db="EMBL/GenBank/DDBJ databases">
        <title>De Novo Assembly of kiwifruit Actinidia rufa.</title>
        <authorList>
            <person name="Sugita-Konishi S."/>
            <person name="Sato K."/>
            <person name="Mori E."/>
            <person name="Abe Y."/>
            <person name="Kisaki G."/>
            <person name="Hamano K."/>
            <person name="Suezawa K."/>
            <person name="Otani M."/>
            <person name="Fukuda T."/>
            <person name="Manabe T."/>
            <person name="Gomi K."/>
            <person name="Tabuchi M."/>
            <person name="Akimitsu K."/>
            <person name="Kataoka I."/>
        </authorList>
    </citation>
    <scope>NUCLEOTIDE SEQUENCE [LARGE SCALE GENOMIC DNA]</scope>
    <source>
        <strain evidence="12">cv. Fuchu</strain>
    </source>
</reference>
<dbReference type="PANTHER" id="PTHR32467">
    <property type="entry name" value="AP2-LIKE ETHYLENE-RESPONSIVE TRANSCRIPTION FACTOR"/>
    <property type="match status" value="1"/>
</dbReference>
<dbReference type="GO" id="GO:0003677">
    <property type="term" value="F:DNA binding"/>
    <property type="evidence" value="ECO:0007669"/>
    <property type="project" value="UniProtKB-KW"/>
</dbReference>
<dbReference type="CDD" id="cd00018">
    <property type="entry name" value="AP2"/>
    <property type="match status" value="2"/>
</dbReference>
<evidence type="ECO:0000256" key="8">
    <source>
        <dbReference type="ARBA" id="ARBA00037973"/>
    </source>
</evidence>
<keyword evidence="7" id="KW-0539">Nucleus</keyword>
<dbReference type="EMBL" id="BJWL01000013">
    <property type="protein sequence ID" value="GFY99223.1"/>
    <property type="molecule type" value="Genomic_DNA"/>
</dbReference>
<comment type="caution">
    <text evidence="11">The sequence shown here is derived from an EMBL/GenBank/DDBJ whole genome shotgun (WGS) entry which is preliminary data.</text>
</comment>
<keyword evidence="4" id="KW-0238">DNA-binding</keyword>
<dbReference type="Proteomes" id="UP000585474">
    <property type="component" value="Unassembled WGS sequence"/>
</dbReference>
<evidence type="ECO:0000256" key="5">
    <source>
        <dbReference type="ARBA" id="ARBA00023159"/>
    </source>
</evidence>
<feature type="domain" description="AP2/ERF" evidence="10">
    <location>
        <begin position="237"/>
        <end position="294"/>
    </location>
</feature>
<name>A0A7J0FKX8_9ERIC</name>
<dbReference type="FunFam" id="3.30.730.10:FF:000002">
    <property type="entry name" value="AP2-like ethylene-responsive transcription factor"/>
    <property type="match status" value="1"/>
</dbReference>
<accession>A0A7J0FKX8</accession>
<dbReference type="InterPro" id="IPR001471">
    <property type="entry name" value="AP2/ERF_dom"/>
</dbReference>
<dbReference type="PANTHER" id="PTHR32467:SF118">
    <property type="entry name" value="ETHYLENE-RESPONSIVE TRANSCRIPTION FACTOR RAP2-7"/>
    <property type="match status" value="1"/>
</dbReference>
<dbReference type="PROSITE" id="PS51032">
    <property type="entry name" value="AP2_ERF"/>
    <property type="match status" value="2"/>
</dbReference>
<evidence type="ECO:0000256" key="3">
    <source>
        <dbReference type="ARBA" id="ARBA00023015"/>
    </source>
</evidence>
<dbReference type="SUPFAM" id="SSF54171">
    <property type="entry name" value="DNA-binding domain"/>
    <property type="match status" value="2"/>
</dbReference>
<organism evidence="11 12">
    <name type="scientific">Actinidia rufa</name>
    <dbReference type="NCBI Taxonomy" id="165716"/>
    <lineage>
        <taxon>Eukaryota</taxon>
        <taxon>Viridiplantae</taxon>
        <taxon>Streptophyta</taxon>
        <taxon>Embryophyta</taxon>
        <taxon>Tracheophyta</taxon>
        <taxon>Spermatophyta</taxon>
        <taxon>Magnoliopsida</taxon>
        <taxon>eudicotyledons</taxon>
        <taxon>Gunneridae</taxon>
        <taxon>Pentapetalae</taxon>
        <taxon>asterids</taxon>
        <taxon>Ericales</taxon>
        <taxon>Actinidiaceae</taxon>
        <taxon>Actinidia</taxon>
    </lineage>
</organism>
<dbReference type="OrthoDB" id="207175at2759"/>
<keyword evidence="6" id="KW-0804">Transcription</keyword>
<protein>
    <submittedName>
        <fullName evidence="11">Related to AP2.7</fullName>
    </submittedName>
</protein>
<evidence type="ECO:0000256" key="4">
    <source>
        <dbReference type="ARBA" id="ARBA00023125"/>
    </source>
</evidence>